<dbReference type="NCBIfam" id="TIGR01768">
    <property type="entry name" value="GGGP-family"/>
    <property type="match status" value="1"/>
</dbReference>
<dbReference type="InterPro" id="IPR038597">
    <property type="entry name" value="GGGP/HepGP_synthase_sf"/>
</dbReference>
<keyword evidence="5 9" id="KW-0443">Lipid metabolism</keyword>
<comment type="caution">
    <text evidence="9">Lacks conserved residue(s) required for the propagation of feature annotation.</text>
</comment>
<evidence type="ECO:0000256" key="1">
    <source>
        <dbReference type="ARBA" id="ARBA00022516"/>
    </source>
</evidence>
<dbReference type="SUPFAM" id="SSF51395">
    <property type="entry name" value="FMN-linked oxidoreductases"/>
    <property type="match status" value="1"/>
</dbReference>
<gene>
    <name evidence="10" type="ORF">DJ013_10915</name>
</gene>
<evidence type="ECO:0000256" key="4">
    <source>
        <dbReference type="ARBA" id="ARBA00022842"/>
    </source>
</evidence>
<comment type="similarity">
    <text evidence="9">Belongs to the GGGP/HepGP synthase family. Group II subfamily.</text>
</comment>
<evidence type="ECO:0000256" key="8">
    <source>
        <dbReference type="ARBA" id="ARBA00047288"/>
    </source>
</evidence>
<feature type="binding site" evidence="9">
    <location>
        <begin position="203"/>
        <end position="204"/>
    </location>
    <ligand>
        <name>sn-glycerol 1-phosphate</name>
        <dbReference type="ChEBI" id="CHEBI:57685"/>
    </ligand>
</feature>
<evidence type="ECO:0000256" key="5">
    <source>
        <dbReference type="ARBA" id="ARBA00023098"/>
    </source>
</evidence>
<evidence type="ECO:0000256" key="7">
    <source>
        <dbReference type="ARBA" id="ARBA00023264"/>
    </source>
</evidence>
<dbReference type="Pfam" id="PF01884">
    <property type="entry name" value="PcrB"/>
    <property type="match status" value="1"/>
</dbReference>
<keyword evidence="11" id="KW-1185">Reference proteome</keyword>
<dbReference type="HAMAP" id="MF_00112">
    <property type="entry name" value="GGGP_HepGP_synthase"/>
    <property type="match status" value="1"/>
</dbReference>
<proteinExistence type="inferred from homology"/>
<keyword evidence="4 9" id="KW-0460">Magnesium</keyword>
<organism evidence="10 11">
    <name type="scientific">Arcticibacterium luteifluviistationis</name>
    <dbReference type="NCBI Taxonomy" id="1784714"/>
    <lineage>
        <taxon>Bacteria</taxon>
        <taxon>Pseudomonadati</taxon>
        <taxon>Bacteroidota</taxon>
        <taxon>Cytophagia</taxon>
        <taxon>Cytophagales</taxon>
        <taxon>Leadbetterellaceae</taxon>
        <taxon>Arcticibacterium</taxon>
    </lineage>
</organism>
<evidence type="ECO:0000256" key="9">
    <source>
        <dbReference type="HAMAP-Rule" id="MF_00112"/>
    </source>
</evidence>
<dbReference type="KEGG" id="als:DJ013_10915"/>
<evidence type="ECO:0000313" key="11">
    <source>
        <dbReference type="Proteomes" id="UP000249873"/>
    </source>
</evidence>
<dbReference type="GO" id="GO:0046474">
    <property type="term" value="P:glycerophospholipid biosynthetic process"/>
    <property type="evidence" value="ECO:0007669"/>
    <property type="project" value="UniProtKB-UniRule"/>
</dbReference>
<feature type="binding site" evidence="9">
    <location>
        <begin position="225"/>
        <end position="226"/>
    </location>
    <ligand>
        <name>sn-glycerol 1-phosphate</name>
        <dbReference type="ChEBI" id="CHEBI:57685"/>
    </ligand>
</feature>
<evidence type="ECO:0000256" key="6">
    <source>
        <dbReference type="ARBA" id="ARBA00023209"/>
    </source>
</evidence>
<name>A0A2Z4GBJ4_9BACT</name>
<dbReference type="NCBIfam" id="TIGR01769">
    <property type="entry name" value="GGGP"/>
    <property type="match status" value="1"/>
</dbReference>
<evidence type="ECO:0000313" key="10">
    <source>
        <dbReference type="EMBL" id="AWV98652.1"/>
    </source>
</evidence>
<evidence type="ECO:0000256" key="3">
    <source>
        <dbReference type="ARBA" id="ARBA00022723"/>
    </source>
</evidence>
<comment type="function">
    <text evidence="9">Prenyltransferase that catalyzes the transfer of the geranylgeranyl moiety of geranylgeranyl diphosphate (GGPP) to the C3 hydroxyl of sn-glycerol-1-phosphate (G1P).</text>
</comment>
<dbReference type="PANTHER" id="PTHR40029">
    <property type="match status" value="1"/>
</dbReference>
<feature type="binding site" evidence="9">
    <location>
        <position position="52"/>
    </location>
    <ligand>
        <name>Mg(2+)</name>
        <dbReference type="ChEBI" id="CHEBI:18420"/>
    </ligand>
</feature>
<dbReference type="EC" id="2.5.1.41" evidence="9"/>
<protein>
    <recommendedName>
        <fullName evidence="9">Geranylgeranylglyceryl phosphate synthase</fullName>
        <shortName evidence="9">GGGP synthase</shortName>
        <shortName evidence="9">GGGPS</shortName>
        <ecNumber evidence="9">2.5.1.41</ecNumber>
    </recommendedName>
    <alternativeName>
        <fullName evidence="9">(S)-3-O-geranylgeranylglyceryl phosphate synthase</fullName>
    </alternativeName>
    <alternativeName>
        <fullName evidence="9">Phosphoglycerol geranylgeranyltransferase</fullName>
    </alternativeName>
</protein>
<dbReference type="GO" id="GO:0120536">
    <property type="term" value="F:heptaprenylglyceryl phosphate synthase activity"/>
    <property type="evidence" value="ECO:0007669"/>
    <property type="project" value="UniProtKB-ARBA"/>
</dbReference>
<reference evidence="10 11" key="1">
    <citation type="submission" date="2018-05" db="EMBL/GenBank/DDBJ databases">
        <title>Complete genome sequence of Arcticibacterium luteifluviistationis SM1504T, a cytophagaceae bacterium isolated from Arctic surface seawater.</title>
        <authorList>
            <person name="Li Y."/>
            <person name="Qin Q.-L."/>
        </authorList>
    </citation>
    <scope>NUCLEOTIDE SEQUENCE [LARGE SCALE GENOMIC DNA]</scope>
    <source>
        <strain evidence="10 11">SM1504</strain>
    </source>
</reference>
<comment type="cofactor">
    <cofactor evidence="9">
        <name>Mg(2+)</name>
        <dbReference type="ChEBI" id="CHEBI:18420"/>
    </cofactor>
</comment>
<dbReference type="InterPro" id="IPR010946">
    <property type="entry name" value="GGGP_synth"/>
</dbReference>
<dbReference type="GO" id="GO:0005737">
    <property type="term" value="C:cytoplasm"/>
    <property type="evidence" value="ECO:0007669"/>
    <property type="project" value="InterPro"/>
</dbReference>
<dbReference type="EMBL" id="CP029480">
    <property type="protein sequence ID" value="AWV98652.1"/>
    <property type="molecule type" value="Genomic_DNA"/>
</dbReference>
<keyword evidence="6 9" id="KW-0594">Phospholipid biosynthesis</keyword>
<dbReference type="PANTHER" id="PTHR40029:SF2">
    <property type="entry name" value="HEPTAPRENYLGLYCERYL PHOSPHATE SYNTHASE"/>
    <property type="match status" value="1"/>
</dbReference>
<keyword evidence="1 9" id="KW-0444">Lipid biosynthesis</keyword>
<comment type="catalytic activity">
    <reaction evidence="8 9">
        <text>sn-glycerol 1-phosphate + (2E,6E,10E)-geranylgeranyl diphosphate = sn-3-O-(geranylgeranyl)glycerol 1-phosphate + diphosphate</text>
        <dbReference type="Rhea" id="RHEA:23404"/>
        <dbReference type="ChEBI" id="CHEBI:33019"/>
        <dbReference type="ChEBI" id="CHEBI:57677"/>
        <dbReference type="ChEBI" id="CHEBI:57685"/>
        <dbReference type="ChEBI" id="CHEBI:58756"/>
        <dbReference type="EC" id="2.5.1.41"/>
    </reaction>
</comment>
<keyword evidence="7 9" id="KW-1208">Phospholipid metabolism</keyword>
<dbReference type="InterPro" id="IPR039074">
    <property type="entry name" value="GGGP/HepGP_synthase_I"/>
</dbReference>
<dbReference type="Gene3D" id="3.20.20.390">
    <property type="entry name" value="FMN-linked oxidoreductases"/>
    <property type="match status" value="1"/>
</dbReference>
<dbReference type="InterPro" id="IPR008205">
    <property type="entry name" value="GGGP_HepGP_synthase"/>
</dbReference>
<dbReference type="GO" id="GO:0047294">
    <property type="term" value="F:phosphoglycerol geranylgeranyltransferase activity"/>
    <property type="evidence" value="ECO:0007669"/>
    <property type="project" value="UniProtKB-UniRule"/>
</dbReference>
<feature type="binding site" evidence="9">
    <location>
        <position position="23"/>
    </location>
    <ligand>
        <name>Mg(2+)</name>
        <dbReference type="ChEBI" id="CHEBI:18420"/>
    </ligand>
</feature>
<sequence length="251" mass="26581">MIVSKILNKIKSLKHKGLAILIDPDKVNEASLNELIINAIRANVDLFLVGGSLISSDNMDMVLSKLNDVENIPSVLFPGNSLHINSKADGILLLSLLSGRNPDFLIGQHVLAAPALKRSNLEILPTAYLLVDGGKQTTASYISNTTPIPNDKADIAVATAMAGEMLGLKLTYLDAGSGAQNPVSLEMIEAVKANIETPLIVGGGINTIEKAKNAYQAGADMIVVGNATEKDPNFIMELGALKKELSTQKTI</sequence>
<evidence type="ECO:0000256" key="2">
    <source>
        <dbReference type="ARBA" id="ARBA00022679"/>
    </source>
</evidence>
<dbReference type="AlphaFoldDB" id="A0A2Z4GBJ4"/>
<feature type="binding site" evidence="9">
    <location>
        <begin position="172"/>
        <end position="178"/>
    </location>
    <ligand>
        <name>sn-glycerol 1-phosphate</name>
        <dbReference type="ChEBI" id="CHEBI:57685"/>
    </ligand>
</feature>
<accession>A0A2Z4GBJ4</accession>
<dbReference type="OrthoDB" id="9807235at2"/>
<keyword evidence="3 9" id="KW-0479">Metal-binding</keyword>
<dbReference type="NCBIfam" id="NF003198">
    <property type="entry name" value="PRK04169.1-2"/>
    <property type="match status" value="1"/>
</dbReference>
<dbReference type="Proteomes" id="UP000249873">
    <property type="component" value="Chromosome"/>
</dbReference>
<keyword evidence="2 9" id="KW-0808">Transferase</keyword>
<dbReference type="RefSeq" id="WP_111371845.1">
    <property type="nucleotide sequence ID" value="NZ_CP029480.1"/>
</dbReference>
<dbReference type="GO" id="GO:0000287">
    <property type="term" value="F:magnesium ion binding"/>
    <property type="evidence" value="ECO:0007669"/>
    <property type="project" value="UniProtKB-UniRule"/>
</dbReference>